<dbReference type="Pfam" id="PF06041">
    <property type="entry name" value="DUF924"/>
    <property type="match status" value="1"/>
</dbReference>
<accession>A0A382GGW5</accession>
<name>A0A382GGW5_9ZZZZ</name>
<dbReference type="Gene3D" id="1.25.40.10">
    <property type="entry name" value="Tetratricopeptide repeat domain"/>
    <property type="match status" value="1"/>
</dbReference>
<evidence type="ECO:0008006" key="2">
    <source>
        <dbReference type="Google" id="ProtNLM"/>
    </source>
</evidence>
<dbReference type="InterPro" id="IPR010323">
    <property type="entry name" value="DUF924"/>
</dbReference>
<proteinExistence type="predicted"/>
<dbReference type="InterPro" id="IPR011990">
    <property type="entry name" value="TPR-like_helical_dom_sf"/>
</dbReference>
<dbReference type="EMBL" id="UINC01055010">
    <property type="protein sequence ID" value="SVB73411.1"/>
    <property type="molecule type" value="Genomic_DNA"/>
</dbReference>
<sequence>MNYSDVIKYWFSVKSRQHWFSSTPEIDNEIKQRFEQLWINAASGKLNDWQDSPQGCLALIIILDQFPLNMFRGEAKSFQTEELAVEVALKAIDNGYDEILNTDELLFLFMPLMHSENLEHQNMQVKLFEKYDFNDEYSKHHRDIVKRFGRFPHRNDILGRKSSSKEIKYLLSDSAFNG</sequence>
<dbReference type="SUPFAM" id="SSF48452">
    <property type="entry name" value="TPR-like"/>
    <property type="match status" value="1"/>
</dbReference>
<dbReference type="Gene3D" id="1.20.58.320">
    <property type="entry name" value="TPR-like"/>
    <property type="match status" value="1"/>
</dbReference>
<dbReference type="AlphaFoldDB" id="A0A382GGW5"/>
<protein>
    <recommendedName>
        <fullName evidence="2">DUF924 domain-containing protein</fullName>
    </recommendedName>
</protein>
<gene>
    <name evidence="1" type="ORF">METZ01_LOCUS226265</name>
</gene>
<reference evidence="1" key="1">
    <citation type="submission" date="2018-05" db="EMBL/GenBank/DDBJ databases">
        <authorList>
            <person name="Lanie J.A."/>
            <person name="Ng W.-L."/>
            <person name="Kazmierczak K.M."/>
            <person name="Andrzejewski T.M."/>
            <person name="Davidsen T.M."/>
            <person name="Wayne K.J."/>
            <person name="Tettelin H."/>
            <person name="Glass J.I."/>
            <person name="Rusch D."/>
            <person name="Podicherti R."/>
            <person name="Tsui H.-C.T."/>
            <person name="Winkler M.E."/>
        </authorList>
    </citation>
    <scope>NUCLEOTIDE SEQUENCE</scope>
</reference>
<evidence type="ECO:0000313" key="1">
    <source>
        <dbReference type="EMBL" id="SVB73411.1"/>
    </source>
</evidence>
<organism evidence="1">
    <name type="scientific">marine metagenome</name>
    <dbReference type="NCBI Taxonomy" id="408172"/>
    <lineage>
        <taxon>unclassified sequences</taxon>
        <taxon>metagenomes</taxon>
        <taxon>ecological metagenomes</taxon>
    </lineage>
</organism>